<evidence type="ECO:0000256" key="1">
    <source>
        <dbReference type="SAM" id="Phobius"/>
    </source>
</evidence>
<gene>
    <name evidence="2" type="ORF">M2280_006196</name>
</gene>
<evidence type="ECO:0000313" key="3">
    <source>
        <dbReference type="Proteomes" id="UP001160334"/>
    </source>
</evidence>
<reference evidence="2 3" key="1">
    <citation type="submission" date="2023-04" db="EMBL/GenBank/DDBJ databases">
        <title>Forest soil microbial communities from Buena Vista Peninsula, Colon Province, Panama.</title>
        <authorList>
            <person name="Bouskill N."/>
        </authorList>
    </citation>
    <scope>NUCLEOTIDE SEQUENCE [LARGE SCALE GENOMIC DNA]</scope>
    <source>
        <strain evidence="2 3">CFH S0262</strain>
    </source>
</reference>
<sequence length="180" mass="19286">MVEVAAAAILFLAVAEFVNGFAYLLLASNDRGTGVGAMLLGAVVAAPLAYFLFKRSRGYAHTDPRGTVEGMRRHRKTIQTGAAVMAVGAVTFAAWSISHYGIPNDPTLSGAELEALLMNELGPKSGMPMYATSIRCPHVREYHDGESTLCAVERLDGARTTMEASIHRMGDSWKVNLDIG</sequence>
<dbReference type="RefSeq" id="WP_280764101.1">
    <property type="nucleotide sequence ID" value="NZ_JARXVC010000031.1"/>
</dbReference>
<keyword evidence="3" id="KW-1185">Reference proteome</keyword>
<feature type="transmembrane region" description="Helical" evidence="1">
    <location>
        <begin position="81"/>
        <end position="102"/>
    </location>
</feature>
<organism evidence="2 3">
    <name type="scientific">Prescottella agglutinans</name>
    <dbReference type="NCBI Taxonomy" id="1644129"/>
    <lineage>
        <taxon>Bacteria</taxon>
        <taxon>Bacillati</taxon>
        <taxon>Actinomycetota</taxon>
        <taxon>Actinomycetes</taxon>
        <taxon>Mycobacteriales</taxon>
        <taxon>Nocardiaceae</taxon>
        <taxon>Prescottella</taxon>
    </lineage>
</organism>
<comment type="caution">
    <text evidence="2">The sequence shown here is derived from an EMBL/GenBank/DDBJ whole genome shotgun (WGS) entry which is preliminary data.</text>
</comment>
<feature type="transmembrane region" description="Helical" evidence="1">
    <location>
        <begin position="36"/>
        <end position="53"/>
    </location>
</feature>
<name>A0ABT6MKV6_9NOCA</name>
<keyword evidence="1" id="KW-0812">Transmembrane</keyword>
<proteinExistence type="predicted"/>
<accession>A0ABT6MKV6</accession>
<dbReference type="EMBL" id="JARXVC010000031">
    <property type="protein sequence ID" value="MDH6284932.1"/>
    <property type="molecule type" value="Genomic_DNA"/>
</dbReference>
<evidence type="ECO:0000313" key="2">
    <source>
        <dbReference type="EMBL" id="MDH6284932.1"/>
    </source>
</evidence>
<protein>
    <submittedName>
        <fullName evidence="2">Uncharacterized protein</fullName>
    </submittedName>
</protein>
<keyword evidence="1" id="KW-1133">Transmembrane helix</keyword>
<keyword evidence="1" id="KW-0472">Membrane</keyword>
<dbReference type="Proteomes" id="UP001160334">
    <property type="component" value="Unassembled WGS sequence"/>
</dbReference>